<sequence>MSFRGNNPRYGHLPPVQYPVAGPGQNAYPPRRGSFNEGDDAAAEPTRHQAQDMGRQAETYMTSPTSSAAGFQHSYQQPPLPQVPVSPTYNPQDFARSSPTTLPYHSAARYAPSTPSHPSAYAPQPAGYNHTAYDPSAYAGVSPTQQRFNHPTYNHDGMTHQMHTSTGNPQHTPTLPSPQYSTHSTPPAPYQPTWGAGTHPLNGTATSSQGHPYATQAPYPAAFQMPVGPNYSAADPNAIFANASRSSSTMARHPANAPLPSRPPETPSDESLGDSSVTYFATDQTAQESLMEDIFNDLGGGSASRPAPINGDLSDDDMDKLRTSFDSRASASTIQGTISTGMGRYNSNASTLDSRRTFLDDEDSDGDGAAGLAMMQDDELIDRRFSGNTSSLSYGPTTHQPSQSSLPPPPEEQPSGSDSEYAGALDLAALSGGYTPNRPYDTNAVSPPARTTSLQHRERPLPPPPLSEQHLPYPEDDSDDAAYYGVAVNVDYGDTGGLQAPTAQRRSFDEGDDRASGSDSPAKEDLPDLFFHPGLSNRPLPALPAESDTSSLSVQSPVRGTSIQHSYSHSADSRVQRAESFDINKPPLTHQQQVERSISLLSHTTTPPVQLPGRSRTDAAEERKRALRHQHQHHHSSQLGTPLEGYESGTPSPMAYDLITLPSGRKKKFIPDKLSSGDLKRCPEPWALSSIAAWLREMAEGEPDLKRKTIEEGVTKLFTTKVPTMNIADAETLSVIVTDRLYDAGILVADEEWAKFGQGSVSGVLWQLTGLGCYAPKVHESEAGGRCYSYHCTRTLKKANLDELLAEESTHHADWATFYKLEKTDLESKSKKETDRQNILHEIVTGEEDYMAQLEVVRLLYRDQLLAWAPPIIPPARIKNFVDKVFGKVDAVHQVNKEYLLAQLKYRQNEQGPWIVGFSDIFREWIRKAEAPYLEFSAAFPLAQLAIRKEATRNVLFTQFLEHVQRHKRSNRLGWDTFLKAPITRLQRYSLLLDASLKKMVTDSEEKTNLLKALEEIRAVTHKCDEAVARSKSKVDLHMLQTALVLRPGFQSVLNLDHLGRQLIHRGDLTRMGSKGVRWVDTHALLFDHYFILAKEYPSKDGKDKKYDVSKEPIPMPLLFLESMRDEPVMKQGGLRAPLTRTAIANASSTTLNKTVSNADRPAMAHADTGSSMGSLNMNAVTRINTASSADAALFPFRVKHLGHEVYTLYATSQQDRELWCNKIIEAKTQHARALHAQNAEPFRLRILADGAFAYDTVSAIGKTPGVPIKGTPLDRSIREIEKIYGSGRGPPAVCRAQVNCSTAFNASGKSLVAIGTDYGVYISEASNPRGWTRSVQLTRVTQMAVLEEFSICLITADRSLIAYPLDAIAPSSNFPAASHDSVRKSPQRLAKDVTFFATARMKERTLIFYKRKEGMHTTFKVLEPVYQRSSERRPRIFGGRRGGNGLTESFRDFDEFYLPTECYSLNLFQTYIAVATAKGFEMLTLDKKQTMSVPSGLNQPTIANIANRIRDQRPLGMFKLNEQEFILAYEDCAVYVDKHGEVSRTLIMEYSGKQKKARGATMFGQYLLLFNEDYVEVRNAENGRLRQIVAGRDVRCLDYGVRGPTGAGGVGAGSVIPDGQDSKGTVKITMTHPEVPGMQIIVELLLNDGHDKAG</sequence>
<evidence type="ECO:0000256" key="3">
    <source>
        <dbReference type="SAM" id="MobiDB-lite"/>
    </source>
</evidence>
<accession>A0A2T3A6W6</accession>
<dbReference type="PANTHER" id="PTHR46572:SF1">
    <property type="entry name" value="RHO1 GUANINE NUCLEOTIDE EXCHANGE FACTOR TUS1"/>
    <property type="match status" value="1"/>
</dbReference>
<dbReference type="SMART" id="SM00036">
    <property type="entry name" value="CNH"/>
    <property type="match status" value="1"/>
</dbReference>
<feature type="compositionally biased region" description="Polar residues" evidence="3">
    <location>
        <begin position="88"/>
        <end position="103"/>
    </location>
</feature>
<feature type="compositionally biased region" description="Polar residues" evidence="3">
    <location>
        <begin position="443"/>
        <end position="453"/>
    </location>
</feature>
<feature type="compositionally biased region" description="Polar residues" evidence="3">
    <location>
        <begin position="201"/>
        <end position="210"/>
    </location>
</feature>
<dbReference type="Gene3D" id="2.30.29.30">
    <property type="entry name" value="Pleckstrin-homology domain (PH domain)/Phosphotyrosine-binding domain (PTB)"/>
    <property type="match status" value="1"/>
</dbReference>
<feature type="domain" description="CNH" evidence="6">
    <location>
        <begin position="1296"/>
        <end position="1605"/>
    </location>
</feature>
<keyword evidence="2" id="KW-0344">Guanine-nucleotide releasing factor</keyword>
<dbReference type="PROSITE" id="PS50219">
    <property type="entry name" value="CNH"/>
    <property type="match status" value="1"/>
</dbReference>
<protein>
    <submittedName>
        <fullName evidence="7">Rho1 guanine nucleotide exchange factor 1</fullName>
    </submittedName>
</protein>
<feature type="compositionally biased region" description="Basic residues" evidence="3">
    <location>
        <begin position="625"/>
        <end position="636"/>
    </location>
</feature>
<evidence type="ECO:0000313" key="8">
    <source>
        <dbReference type="Proteomes" id="UP000241462"/>
    </source>
</evidence>
<keyword evidence="8" id="KW-1185">Reference proteome</keyword>
<dbReference type="SUPFAM" id="SSF48065">
    <property type="entry name" value="DBL homology domain (DH-domain)"/>
    <property type="match status" value="1"/>
</dbReference>
<dbReference type="Pfam" id="PF00621">
    <property type="entry name" value="RhoGEF"/>
    <property type="match status" value="1"/>
</dbReference>
<evidence type="ECO:0000259" key="4">
    <source>
        <dbReference type="PROSITE" id="PS50003"/>
    </source>
</evidence>
<dbReference type="SMART" id="SM00233">
    <property type="entry name" value="PH"/>
    <property type="match status" value="1"/>
</dbReference>
<dbReference type="EMBL" id="KZ678451">
    <property type="protein sequence ID" value="PSR83989.1"/>
    <property type="molecule type" value="Genomic_DNA"/>
</dbReference>
<dbReference type="InterPro" id="IPR011993">
    <property type="entry name" value="PH-like_dom_sf"/>
</dbReference>
<feature type="compositionally biased region" description="Polar residues" evidence="3">
    <location>
        <begin position="142"/>
        <end position="152"/>
    </location>
</feature>
<dbReference type="OrthoDB" id="660555at2759"/>
<feature type="compositionally biased region" description="Basic and acidic residues" evidence="3">
    <location>
        <begin position="615"/>
        <end position="624"/>
    </location>
</feature>
<dbReference type="GO" id="GO:0005085">
    <property type="term" value="F:guanyl-nucleotide exchange factor activity"/>
    <property type="evidence" value="ECO:0007669"/>
    <property type="project" value="UniProtKB-KW"/>
</dbReference>
<feature type="compositionally biased region" description="Polar residues" evidence="3">
    <location>
        <begin position="547"/>
        <end position="570"/>
    </location>
</feature>
<dbReference type="CDD" id="cd00160">
    <property type="entry name" value="RhoGEF"/>
    <property type="match status" value="1"/>
</dbReference>
<dbReference type="InterPro" id="IPR035899">
    <property type="entry name" value="DBL_dom_sf"/>
</dbReference>
<dbReference type="SMART" id="SM00325">
    <property type="entry name" value="RhoGEF"/>
    <property type="match status" value="1"/>
</dbReference>
<dbReference type="PANTHER" id="PTHR46572">
    <property type="entry name" value="RHO1 GDP-GTP EXCHANGE PROTEIN 1-RELATED"/>
    <property type="match status" value="1"/>
</dbReference>
<keyword evidence="1" id="KW-0597">Phosphoprotein</keyword>
<evidence type="ECO:0000259" key="5">
    <source>
        <dbReference type="PROSITE" id="PS50010"/>
    </source>
</evidence>
<dbReference type="InParanoid" id="A0A2T3A6W6"/>
<feature type="region of interest" description="Disordered" evidence="3">
    <location>
        <begin position="495"/>
        <end position="577"/>
    </location>
</feature>
<feature type="compositionally biased region" description="Low complexity" evidence="3">
    <location>
        <begin position="413"/>
        <end position="433"/>
    </location>
</feature>
<organism evidence="7 8">
    <name type="scientific">Coniella lustricola</name>
    <dbReference type="NCBI Taxonomy" id="2025994"/>
    <lineage>
        <taxon>Eukaryota</taxon>
        <taxon>Fungi</taxon>
        <taxon>Dikarya</taxon>
        <taxon>Ascomycota</taxon>
        <taxon>Pezizomycotina</taxon>
        <taxon>Sordariomycetes</taxon>
        <taxon>Sordariomycetidae</taxon>
        <taxon>Diaporthales</taxon>
        <taxon>Schizoparmaceae</taxon>
        <taxon>Coniella</taxon>
    </lineage>
</organism>
<feature type="region of interest" description="Disordered" evidence="3">
    <location>
        <begin position="1"/>
        <end position="213"/>
    </location>
</feature>
<gene>
    <name evidence="7" type="ORF">BD289DRAFT_274500</name>
</gene>
<evidence type="ECO:0000256" key="2">
    <source>
        <dbReference type="ARBA" id="ARBA00022658"/>
    </source>
</evidence>
<feature type="region of interest" description="Disordered" evidence="3">
    <location>
        <begin position="244"/>
        <end position="275"/>
    </location>
</feature>
<dbReference type="InterPro" id="IPR057283">
    <property type="entry name" value="RGF3_WH"/>
</dbReference>
<feature type="domain" description="DH" evidence="5">
    <location>
        <begin position="835"/>
        <end position="1027"/>
    </location>
</feature>
<feature type="compositionally biased region" description="Basic and acidic residues" evidence="3">
    <location>
        <begin position="506"/>
        <end position="526"/>
    </location>
</feature>
<evidence type="ECO:0000256" key="1">
    <source>
        <dbReference type="ARBA" id="ARBA00022553"/>
    </source>
</evidence>
<feature type="region of interest" description="Disordered" evidence="3">
    <location>
        <begin position="601"/>
        <end position="645"/>
    </location>
</feature>
<dbReference type="Pfam" id="PF23582">
    <property type="entry name" value="WHD_RGF3"/>
    <property type="match status" value="1"/>
</dbReference>
<dbReference type="Pfam" id="PF15405">
    <property type="entry name" value="PH_5"/>
    <property type="match status" value="1"/>
</dbReference>
<dbReference type="SUPFAM" id="SSF50729">
    <property type="entry name" value="PH domain-like"/>
    <property type="match status" value="1"/>
</dbReference>
<feature type="domain" description="PH" evidence="4">
    <location>
        <begin position="1062"/>
        <end position="1229"/>
    </location>
</feature>
<proteinExistence type="predicted"/>
<evidence type="ECO:0000259" key="6">
    <source>
        <dbReference type="PROSITE" id="PS50219"/>
    </source>
</evidence>
<dbReference type="InterPro" id="IPR041675">
    <property type="entry name" value="PH_5"/>
</dbReference>
<name>A0A2T3A6W6_9PEZI</name>
<feature type="compositionally biased region" description="Polar residues" evidence="3">
    <location>
        <begin position="59"/>
        <end position="75"/>
    </location>
</feature>
<dbReference type="InterPro" id="IPR001180">
    <property type="entry name" value="CNH_dom"/>
</dbReference>
<dbReference type="PROSITE" id="PS50003">
    <property type="entry name" value="PH_DOMAIN"/>
    <property type="match status" value="1"/>
</dbReference>
<dbReference type="InterPro" id="IPR001849">
    <property type="entry name" value="PH_domain"/>
</dbReference>
<feature type="region of interest" description="Disordered" evidence="3">
    <location>
        <begin position="386"/>
        <end position="480"/>
    </location>
</feature>
<dbReference type="STRING" id="2025994.A0A2T3A6W6"/>
<dbReference type="Gene3D" id="1.20.900.10">
    <property type="entry name" value="Dbl homology (DH) domain"/>
    <property type="match status" value="1"/>
</dbReference>
<reference evidence="7 8" key="1">
    <citation type="journal article" date="2018" name="Mycol. Prog.">
        <title>Coniella lustricola, a new species from submerged detritus.</title>
        <authorList>
            <person name="Raudabaugh D.B."/>
            <person name="Iturriaga T."/>
            <person name="Carver A."/>
            <person name="Mondo S."/>
            <person name="Pangilinan J."/>
            <person name="Lipzen A."/>
            <person name="He G."/>
            <person name="Amirebrahimi M."/>
            <person name="Grigoriev I.V."/>
            <person name="Miller A.N."/>
        </authorList>
    </citation>
    <scope>NUCLEOTIDE SEQUENCE [LARGE SCALE GENOMIC DNA]</scope>
    <source>
        <strain evidence="7 8">B22-T-1</strain>
    </source>
</reference>
<dbReference type="InterPro" id="IPR000219">
    <property type="entry name" value="DH_dom"/>
</dbReference>
<dbReference type="PROSITE" id="PS50010">
    <property type="entry name" value="DH_2"/>
    <property type="match status" value="1"/>
</dbReference>
<evidence type="ECO:0000313" key="7">
    <source>
        <dbReference type="EMBL" id="PSR83989.1"/>
    </source>
</evidence>
<dbReference type="Proteomes" id="UP000241462">
    <property type="component" value="Unassembled WGS sequence"/>
</dbReference>
<feature type="compositionally biased region" description="Polar residues" evidence="3">
    <location>
        <begin position="161"/>
        <end position="185"/>
    </location>
</feature>
<dbReference type="Pfam" id="PF00780">
    <property type="entry name" value="CNH"/>
    <property type="match status" value="1"/>
</dbReference>
<feature type="compositionally biased region" description="Polar residues" evidence="3">
    <location>
        <begin position="386"/>
        <end position="399"/>
    </location>
</feature>
<dbReference type="InterPro" id="IPR052233">
    <property type="entry name" value="Rho-type_GEFs"/>
</dbReference>